<accession>V8CBI0</accession>
<organism evidence="2 3">
    <name type="scientific">Helicobacter macacae MIT 99-5501</name>
    <dbReference type="NCBI Taxonomy" id="1357400"/>
    <lineage>
        <taxon>Bacteria</taxon>
        <taxon>Pseudomonadati</taxon>
        <taxon>Campylobacterota</taxon>
        <taxon>Epsilonproteobacteria</taxon>
        <taxon>Campylobacterales</taxon>
        <taxon>Helicobacteraceae</taxon>
        <taxon>Helicobacter</taxon>
    </lineage>
</organism>
<keyword evidence="1" id="KW-0812">Transmembrane</keyword>
<gene>
    <name evidence="2" type="ORF">HMPREF2086_00107</name>
</gene>
<keyword evidence="3" id="KW-1185">Reference proteome</keyword>
<keyword evidence="1" id="KW-1133">Transmembrane helix</keyword>
<sequence>MKKLERILNNLEKVISAFGLALLGMISYLFVNAENLTLTKLVILWVGMVLACAVIAVLCLWYNKYLNQLKED</sequence>
<dbReference type="STRING" id="1357400.HMPREF2086_00107"/>
<evidence type="ECO:0000313" key="2">
    <source>
        <dbReference type="EMBL" id="ETD24773.1"/>
    </source>
</evidence>
<dbReference type="PATRIC" id="fig|1357400.3.peg.154"/>
<feature type="transmembrane region" description="Helical" evidence="1">
    <location>
        <begin position="42"/>
        <end position="62"/>
    </location>
</feature>
<keyword evidence="1" id="KW-0472">Membrane</keyword>
<evidence type="ECO:0000256" key="1">
    <source>
        <dbReference type="SAM" id="Phobius"/>
    </source>
</evidence>
<name>V8CBI0_9HELI</name>
<dbReference type="Proteomes" id="UP000018731">
    <property type="component" value="Unassembled WGS sequence"/>
</dbReference>
<dbReference type="EMBL" id="AZJI01000001">
    <property type="protein sequence ID" value="ETD24773.1"/>
    <property type="molecule type" value="Genomic_DNA"/>
</dbReference>
<comment type="caution">
    <text evidence="2">The sequence shown here is derived from an EMBL/GenBank/DDBJ whole genome shotgun (WGS) entry which is preliminary data.</text>
</comment>
<reference evidence="2 3" key="1">
    <citation type="journal article" date="2014" name="Genome Announc.">
        <title>Draft genome sequences of six enterohepatic helicobacter species isolated from humans and one from rhesus macaques.</title>
        <authorList>
            <person name="Shen Z."/>
            <person name="Sheh A."/>
            <person name="Young S.K."/>
            <person name="Abouelliel A."/>
            <person name="Ward D.V."/>
            <person name="Earl A.M."/>
            <person name="Fox J.G."/>
        </authorList>
    </citation>
    <scope>NUCLEOTIDE SEQUENCE [LARGE SCALE GENOMIC DNA]</scope>
    <source>
        <strain evidence="2 3">MIT 99-5501</strain>
    </source>
</reference>
<dbReference type="AlphaFoldDB" id="V8CBI0"/>
<proteinExistence type="predicted"/>
<dbReference type="HOGENOM" id="CLU_2716867_0_0_7"/>
<evidence type="ECO:0000313" key="3">
    <source>
        <dbReference type="Proteomes" id="UP000018731"/>
    </source>
</evidence>
<feature type="transmembrane region" description="Helical" evidence="1">
    <location>
        <begin position="12"/>
        <end position="30"/>
    </location>
</feature>
<protein>
    <submittedName>
        <fullName evidence="2">Uncharacterized protein</fullName>
    </submittedName>
</protein>